<dbReference type="InterPro" id="IPR013747">
    <property type="entry name" value="ACP_syn_III_C"/>
</dbReference>
<feature type="domain" description="Beta-ketoacyl-[acyl-carrier-protein] synthase III C-terminal" evidence="3">
    <location>
        <begin position="257"/>
        <end position="343"/>
    </location>
</feature>
<protein>
    <submittedName>
        <fullName evidence="5">3-oxoacyl-ACP synthase III</fullName>
    </submittedName>
</protein>
<dbReference type="GO" id="GO:0044550">
    <property type="term" value="P:secondary metabolite biosynthetic process"/>
    <property type="evidence" value="ECO:0007669"/>
    <property type="project" value="TreeGrafter"/>
</dbReference>
<accession>A0A2W5TLF3</accession>
<gene>
    <name evidence="5" type="ORF">DI536_12830</name>
</gene>
<name>A0A2W5TLF3_9BACT</name>
<dbReference type="InterPro" id="IPR013751">
    <property type="entry name" value="ACP_syn_III_N"/>
</dbReference>
<evidence type="ECO:0000256" key="1">
    <source>
        <dbReference type="ARBA" id="ARBA00022679"/>
    </source>
</evidence>
<dbReference type="SUPFAM" id="SSF53901">
    <property type="entry name" value="Thiolase-like"/>
    <property type="match status" value="1"/>
</dbReference>
<dbReference type="InterPro" id="IPR016039">
    <property type="entry name" value="Thiolase-like"/>
</dbReference>
<evidence type="ECO:0000259" key="4">
    <source>
        <dbReference type="Pfam" id="PF08545"/>
    </source>
</evidence>
<dbReference type="PANTHER" id="PTHR34069">
    <property type="entry name" value="3-OXOACYL-[ACYL-CARRIER-PROTEIN] SYNTHASE 3"/>
    <property type="match status" value="1"/>
</dbReference>
<dbReference type="Proteomes" id="UP000249061">
    <property type="component" value="Unassembled WGS sequence"/>
</dbReference>
<dbReference type="PANTHER" id="PTHR34069:SF3">
    <property type="entry name" value="ACYL-COA:ACYL-COA ALKYLTRANSFERASE"/>
    <property type="match status" value="1"/>
</dbReference>
<evidence type="ECO:0000313" key="5">
    <source>
        <dbReference type="EMBL" id="PZR13626.1"/>
    </source>
</evidence>
<dbReference type="AlphaFoldDB" id="A0A2W5TLF3"/>
<keyword evidence="2" id="KW-0012">Acyltransferase</keyword>
<dbReference type="NCBIfam" id="NF006720">
    <property type="entry name" value="PRK09258.1"/>
    <property type="match status" value="1"/>
</dbReference>
<evidence type="ECO:0000256" key="2">
    <source>
        <dbReference type="ARBA" id="ARBA00023315"/>
    </source>
</evidence>
<reference evidence="5 6" key="1">
    <citation type="submission" date="2017-08" db="EMBL/GenBank/DDBJ databases">
        <title>Infants hospitalized years apart are colonized by the same room-sourced microbial strains.</title>
        <authorList>
            <person name="Brooks B."/>
            <person name="Olm M.R."/>
            <person name="Firek B.A."/>
            <person name="Baker R."/>
            <person name="Thomas B.C."/>
            <person name="Morowitz M.J."/>
            <person name="Banfield J.F."/>
        </authorList>
    </citation>
    <scope>NUCLEOTIDE SEQUENCE [LARGE SCALE GENOMIC DNA]</scope>
    <source>
        <strain evidence="5">S2_003_000_R2_14</strain>
    </source>
</reference>
<dbReference type="Pfam" id="PF08545">
    <property type="entry name" value="ACP_syn_III"/>
    <property type="match status" value="1"/>
</dbReference>
<dbReference type="GO" id="GO:0004315">
    <property type="term" value="F:3-oxoacyl-[acyl-carrier-protein] synthase activity"/>
    <property type="evidence" value="ECO:0007669"/>
    <property type="project" value="InterPro"/>
</dbReference>
<sequence length="346" mass="36750">MRWKNVHIEAISAVVPDEVITSAEIESRLSPMYQSLHLAPGQLETLTGIRERRRWPVGTRMHQAAAMAGRLALEQSGVPAEDLGAVVYAGVCRDDLEPATACGVAAALNTGPDALVFDVSNACLGMMNAMVEVSNRIELGQLRAGLVVSAESSREIVDTSIARLNAEPTLERYRLGLATMTGGSGAAAVLLTAADYSGTEHTLVSGAALSAPQHHQLCRWGPTKGLLGETVNVMDTDASGVLEHGVALGRATWDKFLTNSGWRGDDVDRVIAHQVGAGHRREVMQTLGIELSRDFSTFERLGNMGTVSVPITAARAIESGFIQPGQRVGFLGIGSGLNCLMLGIQW</sequence>
<dbReference type="Gene3D" id="3.40.47.10">
    <property type="match status" value="2"/>
</dbReference>
<dbReference type="Pfam" id="PF08541">
    <property type="entry name" value="ACP_syn_III_C"/>
    <property type="match status" value="1"/>
</dbReference>
<dbReference type="GO" id="GO:0006633">
    <property type="term" value="P:fatty acid biosynthetic process"/>
    <property type="evidence" value="ECO:0007669"/>
    <property type="project" value="InterPro"/>
</dbReference>
<feature type="domain" description="Beta-ketoacyl-[acyl-carrier-protein] synthase III N-terminal" evidence="4">
    <location>
        <begin position="117"/>
        <end position="198"/>
    </location>
</feature>
<keyword evidence="1" id="KW-0808">Transferase</keyword>
<comment type="caution">
    <text evidence="5">The sequence shown here is derived from an EMBL/GenBank/DDBJ whole genome shotgun (WGS) entry which is preliminary data.</text>
</comment>
<dbReference type="EMBL" id="QFQP01000009">
    <property type="protein sequence ID" value="PZR13626.1"/>
    <property type="molecule type" value="Genomic_DNA"/>
</dbReference>
<evidence type="ECO:0000259" key="3">
    <source>
        <dbReference type="Pfam" id="PF08541"/>
    </source>
</evidence>
<dbReference type="CDD" id="cd00830">
    <property type="entry name" value="KAS_III"/>
    <property type="match status" value="1"/>
</dbReference>
<organism evidence="5 6">
    <name type="scientific">Archangium gephyra</name>
    <dbReference type="NCBI Taxonomy" id="48"/>
    <lineage>
        <taxon>Bacteria</taxon>
        <taxon>Pseudomonadati</taxon>
        <taxon>Myxococcota</taxon>
        <taxon>Myxococcia</taxon>
        <taxon>Myxococcales</taxon>
        <taxon>Cystobacterineae</taxon>
        <taxon>Archangiaceae</taxon>
        <taxon>Archangium</taxon>
    </lineage>
</organism>
<evidence type="ECO:0000313" key="6">
    <source>
        <dbReference type="Proteomes" id="UP000249061"/>
    </source>
</evidence>
<proteinExistence type="predicted"/>